<keyword evidence="3" id="KW-1185">Reference proteome</keyword>
<evidence type="ECO:0000313" key="2">
    <source>
        <dbReference type="EMBL" id="EFN73185.1"/>
    </source>
</evidence>
<dbReference type="InParanoid" id="E2A052"/>
<dbReference type="EMBL" id="GL435551">
    <property type="protein sequence ID" value="EFN73185.1"/>
    <property type="molecule type" value="Genomic_DNA"/>
</dbReference>
<feature type="compositionally biased region" description="Basic and acidic residues" evidence="1">
    <location>
        <begin position="63"/>
        <end position="84"/>
    </location>
</feature>
<proteinExistence type="predicted"/>
<feature type="region of interest" description="Disordered" evidence="1">
    <location>
        <begin position="63"/>
        <end position="89"/>
    </location>
</feature>
<gene>
    <name evidence="2" type="ORF">EAG_05311</name>
</gene>
<protein>
    <submittedName>
        <fullName evidence="2">Uncharacterized protein</fullName>
    </submittedName>
</protein>
<name>E2A052_CAMFO</name>
<dbReference type="AlphaFoldDB" id="E2A052"/>
<evidence type="ECO:0000313" key="3">
    <source>
        <dbReference type="Proteomes" id="UP000000311"/>
    </source>
</evidence>
<accession>E2A052</accession>
<reference evidence="2 3" key="1">
    <citation type="journal article" date="2010" name="Science">
        <title>Genomic comparison of the ants Camponotus floridanus and Harpegnathos saltator.</title>
        <authorList>
            <person name="Bonasio R."/>
            <person name="Zhang G."/>
            <person name="Ye C."/>
            <person name="Mutti N.S."/>
            <person name="Fang X."/>
            <person name="Qin N."/>
            <person name="Donahue G."/>
            <person name="Yang P."/>
            <person name="Li Q."/>
            <person name="Li C."/>
            <person name="Zhang P."/>
            <person name="Huang Z."/>
            <person name="Berger S.L."/>
            <person name="Reinberg D."/>
            <person name="Wang J."/>
            <person name="Liebig J."/>
        </authorList>
    </citation>
    <scope>NUCLEOTIDE SEQUENCE [LARGE SCALE GENOMIC DNA]</scope>
    <source>
        <strain evidence="3">C129</strain>
    </source>
</reference>
<sequence>MLSEVSTPPRSPNTSALGTRMQNPDTSSPLIASSWRMTSLLFLSKLILERRCLVLLEEGRGGDGGCDRGAERCEERKAPRRREANGANDDVISDVITRDAHTAATNGGSMDRTRV</sequence>
<feature type="region of interest" description="Disordered" evidence="1">
    <location>
        <begin position="1"/>
        <end position="30"/>
    </location>
</feature>
<evidence type="ECO:0000256" key="1">
    <source>
        <dbReference type="SAM" id="MobiDB-lite"/>
    </source>
</evidence>
<organism evidence="3">
    <name type="scientific">Camponotus floridanus</name>
    <name type="common">Florida carpenter ant</name>
    <dbReference type="NCBI Taxonomy" id="104421"/>
    <lineage>
        <taxon>Eukaryota</taxon>
        <taxon>Metazoa</taxon>
        <taxon>Ecdysozoa</taxon>
        <taxon>Arthropoda</taxon>
        <taxon>Hexapoda</taxon>
        <taxon>Insecta</taxon>
        <taxon>Pterygota</taxon>
        <taxon>Neoptera</taxon>
        <taxon>Endopterygota</taxon>
        <taxon>Hymenoptera</taxon>
        <taxon>Apocrita</taxon>
        <taxon>Aculeata</taxon>
        <taxon>Formicoidea</taxon>
        <taxon>Formicidae</taxon>
        <taxon>Formicinae</taxon>
        <taxon>Camponotus</taxon>
    </lineage>
</organism>
<dbReference type="Proteomes" id="UP000000311">
    <property type="component" value="Unassembled WGS sequence"/>
</dbReference>